<reference evidence="3" key="1">
    <citation type="submission" date="2019-09" db="EMBL/GenBank/DDBJ databases">
        <title>Characterisation of the sponge microbiome using genome-centric metagenomics.</title>
        <authorList>
            <person name="Engelberts J.P."/>
            <person name="Robbins S.J."/>
            <person name="De Goeij J.M."/>
            <person name="Aranda M."/>
            <person name="Bell S.C."/>
            <person name="Webster N.S."/>
        </authorList>
    </citation>
    <scope>NUCLEOTIDE SEQUENCE</scope>
    <source>
        <strain evidence="3">SB0676_bin_10</strain>
    </source>
</reference>
<gene>
    <name evidence="3" type="ORF">F4162_02930</name>
</gene>
<feature type="transmembrane region" description="Helical" evidence="2">
    <location>
        <begin position="12"/>
        <end position="31"/>
    </location>
</feature>
<name>A0A6B1FAL3_9SYNE</name>
<dbReference type="EMBL" id="VYDO01000102">
    <property type="protein sequence ID" value="MYG37963.1"/>
    <property type="molecule type" value="Genomic_DNA"/>
</dbReference>
<keyword evidence="2" id="KW-0812">Transmembrane</keyword>
<organism evidence="3">
    <name type="scientific">Synechococcus sp. SB0676_bin_10</name>
    <dbReference type="NCBI Taxonomy" id="2604869"/>
    <lineage>
        <taxon>Bacteria</taxon>
        <taxon>Bacillati</taxon>
        <taxon>Cyanobacteriota</taxon>
        <taxon>Cyanophyceae</taxon>
        <taxon>Synechococcales</taxon>
        <taxon>Synechococcaceae</taxon>
        <taxon>Synechococcus</taxon>
    </lineage>
</organism>
<accession>A0A6B1FAL3</accession>
<sequence length="81" mass="9301">MPSVLPGIIDWLQPGAIGAGFAIVWAQIKGLNRRLDEQNKRLDELRVDMKEIRAEHRADNRALKEKLDRLIENRLLTAKQS</sequence>
<proteinExistence type="predicted"/>
<protein>
    <submittedName>
        <fullName evidence="3">Uncharacterized protein</fullName>
    </submittedName>
</protein>
<evidence type="ECO:0000313" key="3">
    <source>
        <dbReference type="EMBL" id="MYG37963.1"/>
    </source>
</evidence>
<comment type="caution">
    <text evidence="3">The sequence shown here is derived from an EMBL/GenBank/DDBJ whole genome shotgun (WGS) entry which is preliminary data.</text>
</comment>
<keyword evidence="2" id="KW-0472">Membrane</keyword>
<evidence type="ECO:0000256" key="2">
    <source>
        <dbReference type="SAM" id="Phobius"/>
    </source>
</evidence>
<keyword evidence="2" id="KW-1133">Transmembrane helix</keyword>
<dbReference type="AlphaFoldDB" id="A0A6B1FAL3"/>
<feature type="coiled-coil region" evidence="1">
    <location>
        <begin position="28"/>
        <end position="73"/>
    </location>
</feature>
<evidence type="ECO:0000256" key="1">
    <source>
        <dbReference type="SAM" id="Coils"/>
    </source>
</evidence>
<keyword evidence="1" id="KW-0175">Coiled coil</keyword>